<dbReference type="PANTHER" id="PTHR43343:SF3">
    <property type="entry name" value="PROTEASE DO-LIKE 8, CHLOROPLASTIC"/>
    <property type="match status" value="1"/>
</dbReference>
<dbReference type="InterPro" id="IPR011990">
    <property type="entry name" value="TPR-like_helical_dom_sf"/>
</dbReference>
<evidence type="ECO:0000313" key="5">
    <source>
        <dbReference type="Proteomes" id="UP001162960"/>
    </source>
</evidence>
<keyword evidence="1 4" id="KW-0645">Protease</keyword>
<dbReference type="Gene3D" id="1.25.40.10">
    <property type="entry name" value="Tetratricopeptide repeat domain"/>
    <property type="match status" value="2"/>
</dbReference>
<dbReference type="InterPro" id="IPR001940">
    <property type="entry name" value="Peptidase_S1C"/>
</dbReference>
<evidence type="ECO:0000256" key="1">
    <source>
        <dbReference type="ARBA" id="ARBA00022670"/>
    </source>
</evidence>
<feature type="repeat" description="TPR" evidence="3">
    <location>
        <begin position="394"/>
        <end position="427"/>
    </location>
</feature>
<keyword evidence="3" id="KW-0802">TPR repeat</keyword>
<dbReference type="InterPro" id="IPR051201">
    <property type="entry name" value="Chloro_Bact_Ser_Proteases"/>
</dbReference>
<dbReference type="PRINTS" id="PR00834">
    <property type="entry name" value="PROTEASES2C"/>
</dbReference>
<dbReference type="SUPFAM" id="SSF50494">
    <property type="entry name" value="Trypsin-like serine proteases"/>
    <property type="match status" value="1"/>
</dbReference>
<protein>
    <submittedName>
        <fullName evidence="4">Serine protease</fullName>
    </submittedName>
</protein>
<dbReference type="Pfam" id="PF13365">
    <property type="entry name" value="Trypsin_2"/>
    <property type="match status" value="1"/>
</dbReference>
<dbReference type="SUPFAM" id="SSF48452">
    <property type="entry name" value="TPR-like"/>
    <property type="match status" value="1"/>
</dbReference>
<dbReference type="GO" id="GO:0006508">
    <property type="term" value="P:proteolysis"/>
    <property type="evidence" value="ECO:0007669"/>
    <property type="project" value="UniProtKB-KW"/>
</dbReference>
<dbReference type="PROSITE" id="PS51257">
    <property type="entry name" value="PROKAR_LIPOPROTEIN"/>
    <property type="match status" value="1"/>
</dbReference>
<accession>A0AB38UAS7</accession>
<dbReference type="Proteomes" id="UP001162960">
    <property type="component" value="Chromosome"/>
</dbReference>
<dbReference type="InterPro" id="IPR019734">
    <property type="entry name" value="TPR_rpt"/>
</dbReference>
<dbReference type="RefSeq" id="WP_258755010.1">
    <property type="nucleotide sequence ID" value="NZ_CP083685.1"/>
</dbReference>
<sequence>MNKNLLWLAGCIIILCSCQKNLKEIISETEKATFTVYTYDEFGSPLGSGSGFFIDDTGIGITNYHVLDGAVKAMLKTSDGQEYEIDKVLASDKNWDIIKFSIISPSNTKFTYLNFTQKQMEQGDKVYNISSPLGLEKSVSDGIVASLRKDKKYGDIIQVTAPISPGSSGSALLNEKGEVFAVATFNRTGGQNLNFGVSINKDKVASLENNDFARLNPKFNRKDNFIILNIPNERSSEIILNAIEFKDDVTIAYFSYINLNLSFGEDMYIWCEINKGNEGFLIHDLENDFKYYLTSSTIGTSKSSGTKVPLASSYKFKVYFPAIKSTLHKISITNGTTSRGWQFRNIDLDKYKSNIIVDMDSYQKEYAYSTMHEGNFNEAIGIFTSILQENTEDIQSLNAMGIISYVIDNNKDAEAYFSQAIDSHPNNSIGYINRHQVYRSQKRYEEALQDITKGINIDNAQPDNYVQRAFIYMDMNIWDKAEIDWNTAIDTEDFKKDENAYYYRAICRIHLNNREGACDDIQIAYNLTTDKEFEKELTEMWNKCKCF</sequence>
<evidence type="ECO:0000256" key="2">
    <source>
        <dbReference type="ARBA" id="ARBA00022801"/>
    </source>
</evidence>
<reference evidence="4" key="1">
    <citation type="submission" date="2021-06" db="EMBL/GenBank/DDBJ databases">
        <title>Interrogation of the integrated mobile genetic elements in gut-associated Bacteroides with a consensus prediction approach.</title>
        <authorList>
            <person name="Campbell D.E."/>
            <person name="Leigh J.R."/>
            <person name="Kim T."/>
            <person name="England W."/>
            <person name="Whitaker R.J."/>
            <person name="Degnan P.H."/>
        </authorList>
    </citation>
    <scope>NUCLEOTIDE SEQUENCE</scope>
    <source>
        <strain evidence="4">VPI-3443</strain>
    </source>
</reference>
<evidence type="ECO:0000256" key="3">
    <source>
        <dbReference type="PROSITE-ProRule" id="PRU00339"/>
    </source>
</evidence>
<dbReference type="AlphaFoldDB" id="A0AB38UAS7"/>
<proteinExistence type="predicted"/>
<dbReference type="SMART" id="SM00028">
    <property type="entry name" value="TPR"/>
    <property type="match status" value="4"/>
</dbReference>
<organism evidence="4 5">
    <name type="scientific">Bacteroides thetaiotaomicron</name>
    <dbReference type="NCBI Taxonomy" id="818"/>
    <lineage>
        <taxon>Bacteria</taxon>
        <taxon>Pseudomonadati</taxon>
        <taxon>Bacteroidota</taxon>
        <taxon>Bacteroidia</taxon>
        <taxon>Bacteroidales</taxon>
        <taxon>Bacteroidaceae</taxon>
        <taxon>Bacteroides</taxon>
    </lineage>
</organism>
<dbReference type="Gene3D" id="2.40.10.120">
    <property type="match status" value="1"/>
</dbReference>
<dbReference type="PANTHER" id="PTHR43343">
    <property type="entry name" value="PEPTIDASE S12"/>
    <property type="match status" value="1"/>
</dbReference>
<dbReference type="InterPro" id="IPR009003">
    <property type="entry name" value="Peptidase_S1_PA"/>
</dbReference>
<dbReference type="EMBL" id="CP083685">
    <property type="protein sequence ID" value="UYU90023.1"/>
    <property type="molecule type" value="Genomic_DNA"/>
</dbReference>
<evidence type="ECO:0000313" key="4">
    <source>
        <dbReference type="EMBL" id="UYU90023.1"/>
    </source>
</evidence>
<gene>
    <name evidence="4" type="ORF">KQP74_19085</name>
</gene>
<name>A0AB38UAS7_BACT4</name>
<dbReference type="PROSITE" id="PS50005">
    <property type="entry name" value="TPR"/>
    <property type="match status" value="1"/>
</dbReference>
<dbReference type="GO" id="GO:0004252">
    <property type="term" value="F:serine-type endopeptidase activity"/>
    <property type="evidence" value="ECO:0007669"/>
    <property type="project" value="InterPro"/>
</dbReference>
<keyword evidence="2" id="KW-0378">Hydrolase</keyword>